<sequence length="199" mass="21455">MCGFNPCRETESYLAKIKLGSKGSSFFIPLLRVGRSRHDVIVSHVSDRVTPLPTTFFAFDRDCRLNRVERMKKILLAAVVAAFFISTAADARGGRGFGGRSFSRPSAVRSVPNRTTVVKKNTTVVNQTVHQNTTSSGGGFWSTVMGSAVGSTAGSMAGNAIYDSMTKDDEPKQPVQAPQQPQVIYVPVGSDGKPVQQNQ</sequence>
<evidence type="ECO:0000313" key="4">
    <source>
        <dbReference type="Proteomes" id="UP000005835"/>
    </source>
</evidence>
<reference evidence="3 4" key="1">
    <citation type="submission" date="2012-05" db="EMBL/GenBank/DDBJ databases">
        <title>The Genome Sequence of Sutterella wadsworthensis 2_1_59BFAA.</title>
        <authorList>
            <consortium name="The Broad Institute Genome Sequencing Platform"/>
            <person name="Earl A."/>
            <person name="Ward D."/>
            <person name="Feldgarden M."/>
            <person name="Gevers D."/>
            <person name="Daigneault M."/>
            <person name="Strauss J."/>
            <person name="Allen-Vercoe E."/>
            <person name="Walker B."/>
            <person name="Young S.K."/>
            <person name="Zeng Q."/>
            <person name="Gargeya S."/>
            <person name="Fitzgerald M."/>
            <person name="Haas B."/>
            <person name="Abouelleil A."/>
            <person name="Alvarado L."/>
            <person name="Arachchi H.M."/>
            <person name="Berlin A.M."/>
            <person name="Chapman S.B."/>
            <person name="Goldberg J."/>
            <person name="Griggs A."/>
            <person name="Gujja S."/>
            <person name="Hansen M."/>
            <person name="Howarth C."/>
            <person name="Imamovic A."/>
            <person name="Larimer J."/>
            <person name="McCowen C."/>
            <person name="Montmayeur A."/>
            <person name="Murphy C."/>
            <person name="Neiman D."/>
            <person name="Pearson M."/>
            <person name="Priest M."/>
            <person name="Roberts A."/>
            <person name="Saif S."/>
            <person name="Shea T."/>
            <person name="Sisk P."/>
            <person name="Sykes S."/>
            <person name="Wortman J."/>
            <person name="Nusbaum C."/>
            <person name="Birren B."/>
        </authorList>
    </citation>
    <scope>NUCLEOTIDE SEQUENCE [LARGE SCALE GENOMIC DNA]</scope>
    <source>
        <strain evidence="3 4">2_1_59BFAA</strain>
    </source>
</reference>
<comment type="caution">
    <text evidence="3">The sequence shown here is derived from an EMBL/GenBank/DDBJ whole genome shotgun (WGS) entry which is preliminary data.</text>
</comment>
<organism evidence="3 4">
    <name type="scientific">Sutterella wadsworthensis 2_1_59BFAA</name>
    <dbReference type="NCBI Taxonomy" id="742823"/>
    <lineage>
        <taxon>Bacteria</taxon>
        <taxon>Pseudomonadati</taxon>
        <taxon>Pseudomonadota</taxon>
        <taxon>Betaproteobacteria</taxon>
        <taxon>Burkholderiales</taxon>
        <taxon>Sutterellaceae</taxon>
        <taxon>Sutterella</taxon>
    </lineage>
</organism>
<dbReference type="PATRIC" id="fig|742823.3.peg.887"/>
<protein>
    <submittedName>
        <fullName evidence="3">Uncharacterized protein</fullName>
    </submittedName>
</protein>
<evidence type="ECO:0000313" key="3">
    <source>
        <dbReference type="EMBL" id="EKB31481.1"/>
    </source>
</evidence>
<keyword evidence="2" id="KW-0472">Membrane</keyword>
<dbReference type="STRING" id="742823.HMPREF9465_00880"/>
<accession>K1JMP9</accession>
<dbReference type="eggNOG" id="ENOG5030PD9">
    <property type="taxonomic scope" value="Bacteria"/>
</dbReference>
<keyword evidence="2" id="KW-1133">Transmembrane helix</keyword>
<feature type="transmembrane region" description="Helical" evidence="2">
    <location>
        <begin position="74"/>
        <end position="91"/>
    </location>
</feature>
<name>K1JMP9_9BURK</name>
<evidence type="ECO:0000256" key="2">
    <source>
        <dbReference type="SAM" id="Phobius"/>
    </source>
</evidence>
<keyword evidence="4" id="KW-1185">Reference proteome</keyword>
<proteinExistence type="predicted"/>
<dbReference type="HOGENOM" id="CLU_1371594_0_0_4"/>
<feature type="region of interest" description="Disordered" evidence="1">
    <location>
        <begin position="163"/>
        <end position="199"/>
    </location>
</feature>
<dbReference type="Proteomes" id="UP000005835">
    <property type="component" value="Unassembled WGS sequence"/>
</dbReference>
<dbReference type="AlphaFoldDB" id="K1JMP9"/>
<gene>
    <name evidence="3" type="ORF">HMPREF9465_00880</name>
</gene>
<evidence type="ECO:0000256" key="1">
    <source>
        <dbReference type="SAM" id="MobiDB-lite"/>
    </source>
</evidence>
<keyword evidence="2" id="KW-0812">Transmembrane</keyword>
<dbReference type="EMBL" id="ADMG01000023">
    <property type="protein sequence ID" value="EKB31481.1"/>
    <property type="molecule type" value="Genomic_DNA"/>
</dbReference>
<feature type="compositionally biased region" description="Low complexity" evidence="1">
    <location>
        <begin position="173"/>
        <end position="188"/>
    </location>
</feature>